<reference evidence="4 5" key="1">
    <citation type="submission" date="2017-12" db="EMBL/GenBank/DDBJ databases">
        <title>Hemimetabolous genomes reveal molecular basis of termite eusociality.</title>
        <authorList>
            <person name="Harrison M.C."/>
            <person name="Jongepier E."/>
            <person name="Robertson H.M."/>
            <person name="Arning N."/>
            <person name="Bitard-Feildel T."/>
            <person name="Chao H."/>
            <person name="Childers C.P."/>
            <person name="Dinh H."/>
            <person name="Doddapaneni H."/>
            <person name="Dugan S."/>
            <person name="Gowin J."/>
            <person name="Greiner C."/>
            <person name="Han Y."/>
            <person name="Hu H."/>
            <person name="Hughes D.S.T."/>
            <person name="Huylmans A.-K."/>
            <person name="Kemena C."/>
            <person name="Kremer L.P.M."/>
            <person name="Lee S.L."/>
            <person name="Lopez-Ezquerra A."/>
            <person name="Mallet L."/>
            <person name="Monroy-Kuhn J.M."/>
            <person name="Moser A."/>
            <person name="Murali S.C."/>
            <person name="Muzny D.M."/>
            <person name="Otani S."/>
            <person name="Piulachs M.-D."/>
            <person name="Poelchau M."/>
            <person name="Qu J."/>
            <person name="Schaub F."/>
            <person name="Wada-Katsumata A."/>
            <person name="Worley K.C."/>
            <person name="Xie Q."/>
            <person name="Ylla G."/>
            <person name="Poulsen M."/>
            <person name="Gibbs R.A."/>
            <person name="Schal C."/>
            <person name="Richards S."/>
            <person name="Belles X."/>
            <person name="Korb J."/>
            <person name="Bornberg-Bauer E."/>
        </authorList>
    </citation>
    <scope>NUCLEOTIDE SEQUENCE [LARGE SCALE GENOMIC DNA]</scope>
    <source>
        <tissue evidence="4">Whole body</tissue>
    </source>
</reference>
<comment type="caution">
    <text evidence="4">The sequence shown here is derived from an EMBL/GenBank/DDBJ whole genome shotgun (WGS) entry which is preliminary data.</text>
</comment>
<dbReference type="STRING" id="105785.A0A2J7QZJ8"/>
<dbReference type="Proteomes" id="UP000235965">
    <property type="component" value="Unassembled WGS sequence"/>
</dbReference>
<dbReference type="GO" id="GO:0061909">
    <property type="term" value="P:autophagosome-lysosome fusion"/>
    <property type="evidence" value="ECO:0007669"/>
    <property type="project" value="TreeGrafter"/>
</dbReference>
<dbReference type="Pfam" id="PF23070">
    <property type="entry name" value="DUF7043"/>
    <property type="match status" value="1"/>
</dbReference>
<dbReference type="EMBL" id="NEVH01009068">
    <property type="protein sequence ID" value="PNF34010.1"/>
    <property type="molecule type" value="Genomic_DNA"/>
</dbReference>
<dbReference type="Pfam" id="PF23069">
    <property type="entry name" value="DUF7042"/>
    <property type="match status" value="2"/>
</dbReference>
<feature type="compositionally biased region" description="Polar residues" evidence="1">
    <location>
        <begin position="357"/>
        <end position="375"/>
    </location>
</feature>
<evidence type="ECO:0000259" key="3">
    <source>
        <dbReference type="Pfam" id="PF23070"/>
    </source>
</evidence>
<dbReference type="PANTHER" id="PTHR22255:SF9">
    <property type="entry name" value="LP06548P"/>
    <property type="match status" value="1"/>
</dbReference>
<evidence type="ECO:0000313" key="4">
    <source>
        <dbReference type="EMBL" id="PNF34010.1"/>
    </source>
</evidence>
<dbReference type="AlphaFoldDB" id="A0A2J7QZJ8"/>
<name>A0A2J7QZJ8_9NEOP</name>
<accession>A0A2J7QZJ8</accession>
<dbReference type="InParanoid" id="A0A2J7QZJ8"/>
<sequence length="573" mass="64443">MFRVEATPVECPFKGPLSFTYNRGHGECRSPISSIDSCTEDSRLLLRYQACPDVHGTESTVEELQCLATWKEGSSRYLVGKIHHNHATSNEDRYRCFVYEKSTLPGVSGTGELNGEGLYHTLETKDDDVDYRVAQSGDATCNGLFSPMEGSRTMTLRKAASPSKCKFPLWLTASQHWHTLDYRRSYTFHKHNTTLRITNMTTQTGTSQHTGSGTTAQGYHNNHGVVMSLGLTGDISNNNQHQEMRVVCTEVRQASHDVVHLVTHFTMGCQSGYVCMMFYRRDGHVIEVQTGSHTRRPEDACQSTHFDRNTLPFVTLVTSRPEPRQCPYLGKFSVTGLSRDDGLVRSARRKRSDKSKLYQNIDTHNTESKSNTRGGTTPYKELDFRRRVETVYQGPGVLTRSVRSMQWFMQYNGLQRRFSRDLDGLLPNPCAEQDDFTTLVVGCSTMDTMEFHSECTSADVVSVYSCHGRWEDNGTHYLITTPLSRSSRGPRRYCFMYREAQDGVVHFSSSSDSCRRNISPGIGGVMAFNVTSTGQCIETNGAPQLNRIYLPATVALLAVVLETLVKLLSHVER</sequence>
<dbReference type="FunCoup" id="A0A2J7QZJ8">
    <property type="interactions" value="81"/>
</dbReference>
<feature type="domain" description="DUF7043" evidence="3">
    <location>
        <begin position="163"/>
        <end position="309"/>
    </location>
</feature>
<evidence type="ECO:0000313" key="5">
    <source>
        <dbReference type="Proteomes" id="UP000235965"/>
    </source>
</evidence>
<keyword evidence="5" id="KW-1185">Reference proteome</keyword>
<dbReference type="InterPro" id="IPR055471">
    <property type="entry name" value="DUF7043"/>
</dbReference>
<gene>
    <name evidence="4" type="ORF">B7P43_G03491</name>
</gene>
<evidence type="ECO:0000259" key="2">
    <source>
        <dbReference type="Pfam" id="PF23069"/>
    </source>
</evidence>
<feature type="domain" description="DUF7042" evidence="2">
    <location>
        <begin position="8"/>
        <end position="157"/>
    </location>
</feature>
<organism evidence="4 5">
    <name type="scientific">Cryptotermes secundus</name>
    <dbReference type="NCBI Taxonomy" id="105785"/>
    <lineage>
        <taxon>Eukaryota</taxon>
        <taxon>Metazoa</taxon>
        <taxon>Ecdysozoa</taxon>
        <taxon>Arthropoda</taxon>
        <taxon>Hexapoda</taxon>
        <taxon>Insecta</taxon>
        <taxon>Pterygota</taxon>
        <taxon>Neoptera</taxon>
        <taxon>Polyneoptera</taxon>
        <taxon>Dictyoptera</taxon>
        <taxon>Blattodea</taxon>
        <taxon>Blattoidea</taxon>
        <taxon>Termitoidae</taxon>
        <taxon>Kalotermitidae</taxon>
        <taxon>Cryptotermitinae</taxon>
        <taxon>Cryptotermes</taxon>
    </lineage>
</organism>
<feature type="region of interest" description="Disordered" evidence="1">
    <location>
        <begin position="344"/>
        <end position="378"/>
    </location>
</feature>
<dbReference type="InterPro" id="IPR055470">
    <property type="entry name" value="DUF7042"/>
</dbReference>
<protein>
    <submittedName>
        <fullName evidence="4">Uncharacterized protein</fullName>
    </submittedName>
</protein>
<proteinExistence type="predicted"/>
<dbReference type="PANTHER" id="PTHR22255">
    <property type="entry name" value="LP06548P"/>
    <property type="match status" value="1"/>
</dbReference>
<feature type="domain" description="DUF7042" evidence="2">
    <location>
        <begin position="434"/>
        <end position="518"/>
    </location>
</feature>
<dbReference type="OrthoDB" id="9979716at2759"/>
<evidence type="ECO:0000256" key="1">
    <source>
        <dbReference type="SAM" id="MobiDB-lite"/>
    </source>
</evidence>